<keyword evidence="5" id="KW-1185">Reference proteome</keyword>
<feature type="transmembrane region" description="Helical" evidence="2">
    <location>
        <begin position="451"/>
        <end position="484"/>
    </location>
</feature>
<dbReference type="Pfam" id="PF07698">
    <property type="entry name" value="7TM-7TMR_HD"/>
    <property type="match status" value="1"/>
</dbReference>
<feature type="compositionally biased region" description="Polar residues" evidence="1">
    <location>
        <begin position="728"/>
        <end position="740"/>
    </location>
</feature>
<gene>
    <name evidence="4" type="ORF">DGI_2720</name>
</gene>
<dbReference type="Pfam" id="PF01966">
    <property type="entry name" value="HD"/>
    <property type="match status" value="1"/>
</dbReference>
<dbReference type="HOGENOM" id="CLU_015767_1_2_7"/>
<dbReference type="GO" id="GO:0016787">
    <property type="term" value="F:hydrolase activity"/>
    <property type="evidence" value="ECO:0007669"/>
    <property type="project" value="UniProtKB-KW"/>
</dbReference>
<dbReference type="InterPro" id="IPR011621">
    <property type="entry name" value="Metal-dep_PHydrolase_7TM_intra"/>
</dbReference>
<feature type="transmembrane region" description="Helical" evidence="2">
    <location>
        <begin position="351"/>
        <end position="374"/>
    </location>
</feature>
<feature type="transmembrane region" description="Helical" evidence="2">
    <location>
        <begin position="321"/>
        <end position="339"/>
    </location>
</feature>
<feature type="region of interest" description="Disordered" evidence="1">
    <location>
        <begin position="723"/>
        <end position="772"/>
    </location>
</feature>
<dbReference type="InterPro" id="IPR006675">
    <property type="entry name" value="HDIG_dom"/>
</dbReference>
<dbReference type="PANTHER" id="PTHR36442">
    <property type="entry name" value="CYCLIC-DI-AMP PHOSPHODIESTERASE PGPH"/>
    <property type="match status" value="1"/>
</dbReference>
<name>T2GE95_MEGG1</name>
<dbReference type="NCBIfam" id="TIGR00277">
    <property type="entry name" value="HDIG"/>
    <property type="match status" value="1"/>
</dbReference>
<feature type="transmembrane region" description="Helical" evidence="2">
    <location>
        <begin position="380"/>
        <end position="406"/>
    </location>
</feature>
<evidence type="ECO:0000256" key="1">
    <source>
        <dbReference type="SAM" id="MobiDB-lite"/>
    </source>
</evidence>
<dbReference type="SMART" id="SM00471">
    <property type="entry name" value="HDc"/>
    <property type="match status" value="1"/>
</dbReference>
<reference evidence="5" key="2">
    <citation type="submission" date="2013-07" db="EMBL/GenBank/DDBJ databases">
        <authorList>
            <person name="Morais-Silva F.O."/>
            <person name="Rezende A.M."/>
            <person name="Pimentel C."/>
            <person name="Resende D.M."/>
            <person name="Santos C.I."/>
            <person name="Clemente C."/>
            <person name="de Oliveira L.M."/>
            <person name="da Silva S.M."/>
            <person name="Costa D.A."/>
            <person name="Varela-Raposo A."/>
            <person name="Horacio E.C.A."/>
            <person name="Matos M."/>
            <person name="Flores O."/>
            <person name="Ruiz J.C."/>
            <person name="Rodrigues-Pousada C."/>
        </authorList>
    </citation>
    <scope>NUCLEOTIDE SEQUENCE [LARGE SCALE GENOMIC DNA]</scope>
    <source>
        <strain evidence="5">ATCC 19364 / DSM 1382 / NCIMB 9332 / VKM B-1759</strain>
    </source>
</reference>
<evidence type="ECO:0000259" key="3">
    <source>
        <dbReference type="PROSITE" id="PS51831"/>
    </source>
</evidence>
<dbReference type="KEGG" id="dgg:DGI_2720"/>
<evidence type="ECO:0000256" key="2">
    <source>
        <dbReference type="SAM" id="Phobius"/>
    </source>
</evidence>
<dbReference type="SUPFAM" id="SSF109604">
    <property type="entry name" value="HD-domain/PDEase-like"/>
    <property type="match status" value="1"/>
</dbReference>
<sequence>MRDMLHSVAPHGGLAAFVLAMAAMSLLVGVRHTPGVKIFTEGEIATQDVMATQDMLVEDRNSTLERIHRIAENQPPIFDLTADAATRLATRVEAVFVVLNNATMDSMEDARWQAAELLNRELSRASFHLLRDVELQQVIRNDVQPWLAVRLNEGVVLDARMLERFRGGILVRNAALGAEMLRADLSSLRDVATLARELEQYLRRDLNKSLRVRSAISELLEPLITPSLVINPEATRDRIDTVMQSLEPVYYHIRKGEMVVRQGQRVGPQEQLKLQALYAQVPETFDPLRPLGVFVVSMLFAGGMIVSPKGRFFRPVTNRDALLMTGLVVLFAGGTKLLAAIETPLSERLDFLSSDLLVLMAPLAGAGGVMALYFSAASCVSASILLAFLCTQMAGAGLELFCFYFLGSISATLLIKHTETRTEVLRSVLPLTGLLLLAWFGIHLLKYQAAAGIWTALGLVVAHGFLALLCVLALGPIAEMLLGYTSRFRLLEQMSLEQPLLQELMVTSPGTYHHSLIVGNMVEAAARATGANPLLAKVAALYHDVGKIKNPHYFIENQMGCRNKHDKLAPSMSALILVSHVKKGVELARKHNISPEIIDILQQHHGTSLIRFFYVKAQEQAEARGGEPVSEADYRYPGPKPQTKEAGLVLLADAIEASSRTLVDPTPGRIKAHVDQIIRAIFTDGQLDDSELTLKDLTQASACFVRILNGIFHTRIEYPEARKEGTKACQTAGQPPSQAANPPGGHPAGRTAPRADAEREAILPEPFNGPLQ</sequence>
<dbReference type="OrthoDB" id="9806952at2"/>
<dbReference type="InterPro" id="IPR052722">
    <property type="entry name" value="PgpH_phosphodiesterase"/>
</dbReference>
<dbReference type="AlphaFoldDB" id="T2GE95"/>
<keyword evidence="2" id="KW-0812">Transmembrane</keyword>
<dbReference type="Pfam" id="PF07697">
    <property type="entry name" value="7TMR-HDED"/>
    <property type="match status" value="1"/>
</dbReference>
<dbReference type="STRING" id="1121448.DGI_2720"/>
<dbReference type="Gene3D" id="1.10.3210.10">
    <property type="entry name" value="Hypothetical protein af1432"/>
    <property type="match status" value="1"/>
</dbReference>
<dbReference type="PROSITE" id="PS51831">
    <property type="entry name" value="HD"/>
    <property type="match status" value="1"/>
</dbReference>
<reference evidence="4 5" key="1">
    <citation type="journal article" date="2013" name="J. Bacteriol.">
        <title>Roles of HynAB and Ech, the only two hydrogenases found in the model sulfate reducer Desulfovibrio gigas.</title>
        <authorList>
            <person name="Morais-Silva F.O."/>
            <person name="Santos C.I."/>
            <person name="Rodrigues R."/>
            <person name="Pereira I.A."/>
            <person name="Rodrigues-Pousada C."/>
        </authorList>
    </citation>
    <scope>NUCLEOTIDE SEQUENCE [LARGE SCALE GENOMIC DNA]</scope>
    <source>
        <strain evidence="5">ATCC 19364 / DSM 1382 / NCIMB 9332 / VKM B-1759</strain>
    </source>
</reference>
<dbReference type="PANTHER" id="PTHR36442:SF1">
    <property type="entry name" value="CYCLIC-DI-AMP PHOSPHODIESTERASE PGPH"/>
    <property type="match status" value="1"/>
</dbReference>
<dbReference type="PATRIC" id="fig|1121448.10.peg.2677"/>
<feature type="compositionally biased region" description="Basic and acidic residues" evidence="1">
    <location>
        <begin position="753"/>
        <end position="762"/>
    </location>
</feature>
<evidence type="ECO:0000313" key="4">
    <source>
        <dbReference type="EMBL" id="AGW14451.1"/>
    </source>
</evidence>
<dbReference type="CDD" id="cd00077">
    <property type="entry name" value="HDc"/>
    <property type="match status" value="1"/>
</dbReference>
<dbReference type="InterPro" id="IPR003607">
    <property type="entry name" value="HD/PDEase_dom"/>
</dbReference>
<dbReference type="InterPro" id="IPR006674">
    <property type="entry name" value="HD_domain"/>
</dbReference>
<dbReference type="eggNOG" id="COG1480">
    <property type="taxonomic scope" value="Bacteria"/>
</dbReference>
<proteinExistence type="predicted"/>
<feature type="transmembrane region" description="Helical" evidence="2">
    <location>
        <begin position="12"/>
        <end position="30"/>
    </location>
</feature>
<dbReference type="EMBL" id="CP006585">
    <property type="protein sequence ID" value="AGW14451.1"/>
    <property type="molecule type" value="Genomic_DNA"/>
</dbReference>
<evidence type="ECO:0000313" key="5">
    <source>
        <dbReference type="Proteomes" id="UP000016587"/>
    </source>
</evidence>
<organism evidence="4 5">
    <name type="scientific">Megalodesulfovibrio gigas (strain ATCC 19364 / DSM 1382 / NCIMB 9332 / VKM B-1759)</name>
    <name type="common">Desulfovibrio gigas</name>
    <dbReference type="NCBI Taxonomy" id="1121448"/>
    <lineage>
        <taxon>Bacteria</taxon>
        <taxon>Pseudomonadati</taxon>
        <taxon>Thermodesulfobacteriota</taxon>
        <taxon>Desulfovibrionia</taxon>
        <taxon>Desulfovibrionales</taxon>
        <taxon>Desulfovibrionaceae</taxon>
        <taxon>Megalodesulfovibrio</taxon>
    </lineage>
</organism>
<keyword evidence="4" id="KW-0378">Hydrolase</keyword>
<feature type="transmembrane region" description="Helical" evidence="2">
    <location>
        <begin position="291"/>
        <end position="309"/>
    </location>
</feature>
<keyword evidence="2" id="KW-1133">Transmembrane helix</keyword>
<dbReference type="Proteomes" id="UP000016587">
    <property type="component" value="Chromosome"/>
</dbReference>
<feature type="domain" description="HD" evidence="3">
    <location>
        <begin position="511"/>
        <end position="658"/>
    </location>
</feature>
<protein>
    <submittedName>
        <fullName evidence="4">Putative metal dependent phosphohydrolase</fullName>
    </submittedName>
</protein>
<accession>T2GE95</accession>
<keyword evidence="2" id="KW-0472">Membrane</keyword>
<feature type="transmembrane region" description="Helical" evidence="2">
    <location>
        <begin position="427"/>
        <end position="445"/>
    </location>
</feature>
<dbReference type="InterPro" id="IPR011624">
    <property type="entry name" value="Metal-dep_PHydrolase_7TM_extra"/>
</dbReference>